<dbReference type="EMBL" id="KB446543">
    <property type="protein sequence ID" value="EME40778.1"/>
    <property type="molecule type" value="Genomic_DNA"/>
</dbReference>
<evidence type="ECO:0000313" key="3">
    <source>
        <dbReference type="Proteomes" id="UP000016933"/>
    </source>
</evidence>
<dbReference type="AlphaFoldDB" id="N1PDV1"/>
<gene>
    <name evidence="2" type="ORF">DOTSEDRAFT_55891</name>
</gene>
<protein>
    <submittedName>
        <fullName evidence="2">Uncharacterized protein</fullName>
    </submittedName>
</protein>
<name>N1PDV1_DOTSN</name>
<keyword evidence="3" id="KW-1185">Reference proteome</keyword>
<organism evidence="2 3">
    <name type="scientific">Dothistroma septosporum (strain NZE10 / CBS 128990)</name>
    <name type="common">Red band needle blight fungus</name>
    <name type="synonym">Mycosphaerella pini</name>
    <dbReference type="NCBI Taxonomy" id="675120"/>
    <lineage>
        <taxon>Eukaryota</taxon>
        <taxon>Fungi</taxon>
        <taxon>Dikarya</taxon>
        <taxon>Ascomycota</taxon>
        <taxon>Pezizomycotina</taxon>
        <taxon>Dothideomycetes</taxon>
        <taxon>Dothideomycetidae</taxon>
        <taxon>Mycosphaerellales</taxon>
        <taxon>Mycosphaerellaceae</taxon>
        <taxon>Dothistroma</taxon>
    </lineage>
</organism>
<dbReference type="Proteomes" id="UP000016933">
    <property type="component" value="Unassembled WGS sequence"/>
</dbReference>
<reference evidence="2 3" key="2">
    <citation type="journal article" date="2012" name="PLoS Pathog.">
        <title>Diverse lifestyles and strategies of plant pathogenesis encoded in the genomes of eighteen Dothideomycetes fungi.</title>
        <authorList>
            <person name="Ohm R.A."/>
            <person name="Feau N."/>
            <person name="Henrissat B."/>
            <person name="Schoch C.L."/>
            <person name="Horwitz B.A."/>
            <person name="Barry K.W."/>
            <person name="Condon B.J."/>
            <person name="Copeland A.C."/>
            <person name="Dhillon B."/>
            <person name="Glaser F."/>
            <person name="Hesse C.N."/>
            <person name="Kosti I."/>
            <person name="LaButti K."/>
            <person name="Lindquist E.A."/>
            <person name="Lucas S."/>
            <person name="Salamov A.A."/>
            <person name="Bradshaw R.E."/>
            <person name="Ciuffetti L."/>
            <person name="Hamelin R.C."/>
            <person name="Kema G.H.J."/>
            <person name="Lawrence C."/>
            <person name="Scott J.A."/>
            <person name="Spatafora J.W."/>
            <person name="Turgeon B.G."/>
            <person name="de Wit P.J.G.M."/>
            <person name="Zhong S."/>
            <person name="Goodwin S.B."/>
            <person name="Grigoriev I.V."/>
        </authorList>
    </citation>
    <scope>NUCLEOTIDE SEQUENCE [LARGE SCALE GENOMIC DNA]</scope>
    <source>
        <strain evidence="3">NZE10 / CBS 128990</strain>
    </source>
</reference>
<feature type="region of interest" description="Disordered" evidence="1">
    <location>
        <begin position="64"/>
        <end position="189"/>
    </location>
</feature>
<evidence type="ECO:0000256" key="1">
    <source>
        <dbReference type="SAM" id="MobiDB-lite"/>
    </source>
</evidence>
<reference evidence="3" key="1">
    <citation type="journal article" date="2012" name="PLoS Genet.">
        <title>The genomes of the fungal plant pathogens Cladosporium fulvum and Dothistroma septosporum reveal adaptation to different hosts and lifestyles but also signatures of common ancestry.</title>
        <authorList>
            <person name="de Wit P.J.G.M."/>
            <person name="van der Burgt A."/>
            <person name="Oekmen B."/>
            <person name="Stergiopoulos I."/>
            <person name="Abd-Elsalam K.A."/>
            <person name="Aerts A.L."/>
            <person name="Bahkali A.H."/>
            <person name="Beenen H.G."/>
            <person name="Chettri P."/>
            <person name="Cox M.P."/>
            <person name="Datema E."/>
            <person name="de Vries R.P."/>
            <person name="Dhillon B."/>
            <person name="Ganley A.R."/>
            <person name="Griffiths S.A."/>
            <person name="Guo Y."/>
            <person name="Hamelin R.C."/>
            <person name="Henrissat B."/>
            <person name="Kabir M.S."/>
            <person name="Jashni M.K."/>
            <person name="Kema G."/>
            <person name="Klaubauf S."/>
            <person name="Lapidus A."/>
            <person name="Levasseur A."/>
            <person name="Lindquist E."/>
            <person name="Mehrabi R."/>
            <person name="Ohm R.A."/>
            <person name="Owen T.J."/>
            <person name="Salamov A."/>
            <person name="Schwelm A."/>
            <person name="Schijlen E."/>
            <person name="Sun H."/>
            <person name="van den Burg H.A."/>
            <person name="van Ham R.C.H.J."/>
            <person name="Zhang S."/>
            <person name="Goodwin S.B."/>
            <person name="Grigoriev I.V."/>
            <person name="Collemare J."/>
            <person name="Bradshaw R.E."/>
        </authorList>
    </citation>
    <scope>NUCLEOTIDE SEQUENCE [LARGE SCALE GENOMIC DNA]</scope>
    <source>
        <strain evidence="3">NZE10 / CBS 128990</strain>
    </source>
</reference>
<dbReference type="OMA" id="HELHECS"/>
<dbReference type="OrthoDB" id="194358at2759"/>
<evidence type="ECO:0000313" key="2">
    <source>
        <dbReference type="EMBL" id="EME40778.1"/>
    </source>
</evidence>
<proteinExistence type="predicted"/>
<feature type="compositionally biased region" description="Polar residues" evidence="1">
    <location>
        <begin position="105"/>
        <end position="114"/>
    </location>
</feature>
<feature type="compositionally biased region" description="Polar residues" evidence="1">
    <location>
        <begin position="130"/>
        <end position="142"/>
    </location>
</feature>
<accession>N1PDV1</accession>
<dbReference type="HOGENOM" id="CLU_721646_0_0_1"/>
<sequence>MSDDHADGVQKPLPLFDPMLMGGASISNPFMYSLCGCNGSTGPCFRHMEELRLQLLQTHQVLHRGAPSAGNDSSTTPPLPQHDGLDRMELTSSHGSLPRHHQGLDSLQASQASRMPSARWVPRGVVAASPNDSHSLESPSCHSQQPSSVPSTSTLPSNSGARSSNDVDDIASRDTPHSSARSASPNETAANNTWRFTRILETVQELGFADFDSMVEAYYTGDFVKSSWPGDAQRGSRTRGFPKLASRIQESSERWPRWQHRMISQGIMSCAKTICAGELEALVRNIEVQQAHNDGIRLPLSSEMYSSRRSSPRPSPGAGDCREILTSSLSTLGTLPESIESAIHDEALHTLSLLTELATPSSPYCDRVASIAIAFLVDSRKGL</sequence>
<feature type="compositionally biased region" description="Low complexity" evidence="1">
    <location>
        <begin position="143"/>
        <end position="159"/>
    </location>
</feature>
<feature type="compositionally biased region" description="Polar residues" evidence="1">
    <location>
        <begin position="177"/>
        <end position="189"/>
    </location>
</feature>